<dbReference type="CDD" id="cd06225">
    <property type="entry name" value="HAMP"/>
    <property type="match status" value="1"/>
</dbReference>
<dbReference type="Gene3D" id="1.10.287.130">
    <property type="match status" value="1"/>
</dbReference>
<evidence type="ECO:0000256" key="3">
    <source>
        <dbReference type="ARBA" id="ARBA00012438"/>
    </source>
</evidence>
<keyword evidence="10" id="KW-0067">ATP-binding</keyword>
<keyword evidence="13 14" id="KW-0472">Membrane</keyword>
<keyword evidence="12" id="KW-0902">Two-component regulatory system</keyword>
<keyword evidence="4" id="KW-1003">Cell membrane</keyword>
<dbReference type="PANTHER" id="PTHR45528">
    <property type="entry name" value="SENSOR HISTIDINE KINASE CPXA"/>
    <property type="match status" value="1"/>
</dbReference>
<evidence type="ECO:0000256" key="2">
    <source>
        <dbReference type="ARBA" id="ARBA00004651"/>
    </source>
</evidence>
<name>A0A949N9H6_9FIRM</name>
<keyword evidence="8" id="KW-0547">Nucleotide-binding</keyword>
<dbReference type="Gene3D" id="6.10.340.10">
    <property type="match status" value="1"/>
</dbReference>
<evidence type="ECO:0000256" key="14">
    <source>
        <dbReference type="SAM" id="Phobius"/>
    </source>
</evidence>
<dbReference type="InterPro" id="IPR003660">
    <property type="entry name" value="HAMP_dom"/>
</dbReference>
<dbReference type="InterPro" id="IPR003594">
    <property type="entry name" value="HATPase_dom"/>
</dbReference>
<dbReference type="GO" id="GO:0005524">
    <property type="term" value="F:ATP binding"/>
    <property type="evidence" value="ECO:0007669"/>
    <property type="project" value="UniProtKB-KW"/>
</dbReference>
<evidence type="ECO:0000256" key="11">
    <source>
        <dbReference type="ARBA" id="ARBA00022989"/>
    </source>
</evidence>
<organism evidence="17 18">
    <name type="scientific">Diplocloster agilis</name>
    <dbReference type="NCBI Taxonomy" id="2850323"/>
    <lineage>
        <taxon>Bacteria</taxon>
        <taxon>Bacillati</taxon>
        <taxon>Bacillota</taxon>
        <taxon>Clostridia</taxon>
        <taxon>Lachnospirales</taxon>
        <taxon>Lachnospiraceae</taxon>
        <taxon>Diplocloster</taxon>
    </lineage>
</organism>
<dbReference type="InterPro" id="IPR036890">
    <property type="entry name" value="HATPase_C_sf"/>
</dbReference>
<dbReference type="SUPFAM" id="SSF158472">
    <property type="entry name" value="HAMP domain-like"/>
    <property type="match status" value="1"/>
</dbReference>
<dbReference type="Gene3D" id="3.30.565.10">
    <property type="entry name" value="Histidine kinase-like ATPase, C-terminal domain"/>
    <property type="match status" value="1"/>
</dbReference>
<dbReference type="RefSeq" id="WP_238720485.1">
    <property type="nucleotide sequence ID" value="NZ_JAHQCW010000002.1"/>
</dbReference>
<dbReference type="SMART" id="SM00304">
    <property type="entry name" value="HAMP"/>
    <property type="match status" value="1"/>
</dbReference>
<dbReference type="SMART" id="SM00387">
    <property type="entry name" value="HATPase_c"/>
    <property type="match status" value="1"/>
</dbReference>
<gene>
    <name evidence="17" type="ORF">KTH89_02445</name>
</gene>
<evidence type="ECO:0000256" key="5">
    <source>
        <dbReference type="ARBA" id="ARBA00022553"/>
    </source>
</evidence>
<evidence type="ECO:0000256" key="7">
    <source>
        <dbReference type="ARBA" id="ARBA00022692"/>
    </source>
</evidence>
<keyword evidence="5" id="KW-0597">Phosphoprotein</keyword>
<dbReference type="SUPFAM" id="SSF47384">
    <property type="entry name" value="Homodimeric domain of signal transducing histidine kinase"/>
    <property type="match status" value="1"/>
</dbReference>
<evidence type="ECO:0000259" key="16">
    <source>
        <dbReference type="PROSITE" id="PS50885"/>
    </source>
</evidence>
<dbReference type="InterPro" id="IPR036097">
    <property type="entry name" value="HisK_dim/P_sf"/>
</dbReference>
<proteinExistence type="predicted"/>
<evidence type="ECO:0000256" key="13">
    <source>
        <dbReference type="ARBA" id="ARBA00023136"/>
    </source>
</evidence>
<dbReference type="SMART" id="SM00388">
    <property type="entry name" value="HisKA"/>
    <property type="match status" value="1"/>
</dbReference>
<dbReference type="Proteomes" id="UP000712157">
    <property type="component" value="Unassembled WGS sequence"/>
</dbReference>
<protein>
    <recommendedName>
        <fullName evidence="3">histidine kinase</fullName>
        <ecNumber evidence="3">2.7.13.3</ecNumber>
    </recommendedName>
</protein>
<evidence type="ECO:0000256" key="8">
    <source>
        <dbReference type="ARBA" id="ARBA00022741"/>
    </source>
</evidence>
<dbReference type="EMBL" id="JAHQCW010000002">
    <property type="protein sequence ID" value="MBU9735377.1"/>
    <property type="molecule type" value="Genomic_DNA"/>
</dbReference>
<feature type="transmembrane region" description="Helical" evidence="14">
    <location>
        <begin position="12"/>
        <end position="32"/>
    </location>
</feature>
<dbReference type="InterPro" id="IPR003661">
    <property type="entry name" value="HisK_dim/P_dom"/>
</dbReference>
<comment type="catalytic activity">
    <reaction evidence="1">
        <text>ATP + protein L-histidine = ADP + protein N-phospho-L-histidine.</text>
        <dbReference type="EC" id="2.7.13.3"/>
    </reaction>
</comment>
<feature type="domain" description="Histidine kinase" evidence="15">
    <location>
        <begin position="179"/>
        <end position="393"/>
    </location>
</feature>
<dbReference type="CDD" id="cd00082">
    <property type="entry name" value="HisKA"/>
    <property type="match status" value="1"/>
</dbReference>
<evidence type="ECO:0000256" key="1">
    <source>
        <dbReference type="ARBA" id="ARBA00000085"/>
    </source>
</evidence>
<keyword evidence="9 17" id="KW-0418">Kinase</keyword>
<dbReference type="InterPro" id="IPR050398">
    <property type="entry name" value="HssS/ArlS-like"/>
</dbReference>
<evidence type="ECO:0000256" key="10">
    <source>
        <dbReference type="ARBA" id="ARBA00022840"/>
    </source>
</evidence>
<evidence type="ECO:0000259" key="15">
    <source>
        <dbReference type="PROSITE" id="PS50109"/>
    </source>
</evidence>
<dbReference type="Pfam" id="PF02518">
    <property type="entry name" value="HATPase_c"/>
    <property type="match status" value="1"/>
</dbReference>
<dbReference type="GO" id="GO:0000155">
    <property type="term" value="F:phosphorelay sensor kinase activity"/>
    <property type="evidence" value="ECO:0007669"/>
    <property type="project" value="InterPro"/>
</dbReference>
<evidence type="ECO:0000256" key="4">
    <source>
        <dbReference type="ARBA" id="ARBA00022475"/>
    </source>
</evidence>
<dbReference type="EC" id="2.7.13.3" evidence="3"/>
<dbReference type="PANTHER" id="PTHR45528:SF1">
    <property type="entry name" value="SENSOR HISTIDINE KINASE CPXA"/>
    <property type="match status" value="1"/>
</dbReference>
<keyword evidence="18" id="KW-1185">Reference proteome</keyword>
<comment type="subcellular location">
    <subcellularLocation>
        <location evidence="2">Cell membrane</location>
        <topology evidence="2">Multi-pass membrane protein</topology>
    </subcellularLocation>
</comment>
<evidence type="ECO:0000313" key="18">
    <source>
        <dbReference type="Proteomes" id="UP000712157"/>
    </source>
</evidence>
<dbReference type="AlphaFoldDB" id="A0A949N9H6"/>
<dbReference type="Pfam" id="PF00672">
    <property type="entry name" value="HAMP"/>
    <property type="match status" value="1"/>
</dbReference>
<evidence type="ECO:0000256" key="12">
    <source>
        <dbReference type="ARBA" id="ARBA00023012"/>
    </source>
</evidence>
<dbReference type="SUPFAM" id="SSF55874">
    <property type="entry name" value="ATPase domain of HSP90 chaperone/DNA topoisomerase II/histidine kinase"/>
    <property type="match status" value="1"/>
</dbReference>
<keyword evidence="11 14" id="KW-1133">Transmembrane helix</keyword>
<evidence type="ECO:0000256" key="9">
    <source>
        <dbReference type="ARBA" id="ARBA00022777"/>
    </source>
</evidence>
<dbReference type="GO" id="GO:0005886">
    <property type="term" value="C:plasma membrane"/>
    <property type="evidence" value="ECO:0007669"/>
    <property type="project" value="UniProtKB-SubCell"/>
</dbReference>
<evidence type="ECO:0000313" key="17">
    <source>
        <dbReference type="EMBL" id="MBU9735377.1"/>
    </source>
</evidence>
<dbReference type="Pfam" id="PF00512">
    <property type="entry name" value="HisKA"/>
    <property type="match status" value="1"/>
</dbReference>
<keyword evidence="7 14" id="KW-0812">Transmembrane</keyword>
<feature type="transmembrane region" description="Helical" evidence="14">
    <location>
        <begin position="89"/>
        <end position="110"/>
    </location>
</feature>
<evidence type="ECO:0000256" key="6">
    <source>
        <dbReference type="ARBA" id="ARBA00022679"/>
    </source>
</evidence>
<keyword evidence="6" id="KW-0808">Transferase</keyword>
<feature type="domain" description="HAMP" evidence="16">
    <location>
        <begin position="112"/>
        <end position="164"/>
    </location>
</feature>
<accession>A0A949N9H6</accession>
<sequence length="393" mass="45368">MEKIKNLSLRKTIILYTVASLVCTFLLSAVIFKTAEHTQKQIFWKYADEEAYFEIEEKEGLHYSVNIQRPDSQIMTQTDLFLYELCDFLQTYTILILSVTGCCCAVLFFYKSKLKKPLQELERASKNISENNLDFQITYKNKDEMGHLCHEFERMREQLTKNNQKLWRMIEEEKTLRAAIAHDIRSPLAIMKGYQEMLIEYLPDETIDMDKAVHMLTAGMAQIERMDHFVETMQKLSSLENRELSREEITARQLAADMQAELTVFEKASAKQCVLQAPETEEVFFGDKAVILEVTENLLSNALRYAKEKVHICIQLTALELKIRVHDDGNGFGENAEEMTKAFRQQNAKDSLNHTGLGMYISRLYCEKHGGHLLLENNENNGASVTAVFSRIV</sequence>
<comment type="caution">
    <text evidence="17">The sequence shown here is derived from an EMBL/GenBank/DDBJ whole genome shotgun (WGS) entry which is preliminary data.</text>
</comment>
<dbReference type="PROSITE" id="PS50885">
    <property type="entry name" value="HAMP"/>
    <property type="match status" value="1"/>
</dbReference>
<dbReference type="PROSITE" id="PS50109">
    <property type="entry name" value="HIS_KIN"/>
    <property type="match status" value="1"/>
</dbReference>
<dbReference type="InterPro" id="IPR005467">
    <property type="entry name" value="His_kinase_dom"/>
</dbReference>
<reference evidence="17" key="1">
    <citation type="submission" date="2021-06" db="EMBL/GenBank/DDBJ databases">
        <title>Description of novel taxa of the family Lachnospiraceae.</title>
        <authorList>
            <person name="Chaplin A.V."/>
            <person name="Sokolova S.R."/>
            <person name="Pikina A.P."/>
            <person name="Korzhanova M."/>
            <person name="Belova V."/>
            <person name="Korostin D."/>
            <person name="Efimov B.A."/>
        </authorList>
    </citation>
    <scope>NUCLEOTIDE SEQUENCE</scope>
    <source>
        <strain evidence="17">ASD5720</strain>
    </source>
</reference>